<dbReference type="RefSeq" id="WP_190955696.1">
    <property type="nucleotide sequence ID" value="NZ_JACJTU010000011.1"/>
</dbReference>
<dbReference type="EMBL" id="JACJTU010000011">
    <property type="protein sequence ID" value="MBD2735022.1"/>
    <property type="molecule type" value="Genomic_DNA"/>
</dbReference>
<feature type="coiled-coil region" evidence="2">
    <location>
        <begin position="30"/>
        <end position="94"/>
    </location>
</feature>
<evidence type="ECO:0000256" key="1">
    <source>
        <dbReference type="PROSITE-ProRule" id="PRU00339"/>
    </source>
</evidence>
<dbReference type="SMART" id="SM00028">
    <property type="entry name" value="TPR"/>
    <property type="match status" value="7"/>
</dbReference>
<dbReference type="InterPro" id="IPR002182">
    <property type="entry name" value="NB-ARC"/>
</dbReference>
<dbReference type="Pfam" id="PF13424">
    <property type="entry name" value="TPR_12"/>
    <property type="match status" value="1"/>
</dbReference>
<dbReference type="Gene3D" id="1.25.40.10">
    <property type="entry name" value="Tetratricopeptide repeat domain"/>
    <property type="match status" value="1"/>
</dbReference>
<dbReference type="PRINTS" id="PR00364">
    <property type="entry name" value="DISEASERSIST"/>
</dbReference>
<organism evidence="4 5">
    <name type="scientific">Nostoc paludosum FACHB-159</name>
    <dbReference type="NCBI Taxonomy" id="2692908"/>
    <lineage>
        <taxon>Bacteria</taxon>
        <taxon>Bacillati</taxon>
        <taxon>Cyanobacteriota</taxon>
        <taxon>Cyanophyceae</taxon>
        <taxon>Nostocales</taxon>
        <taxon>Nostocaceae</taxon>
        <taxon>Nostoc</taxon>
    </lineage>
</organism>
<feature type="domain" description="NB-ARC" evidence="3">
    <location>
        <begin position="111"/>
        <end position="276"/>
    </location>
</feature>
<evidence type="ECO:0000259" key="3">
    <source>
        <dbReference type="Pfam" id="PF00931"/>
    </source>
</evidence>
<dbReference type="PROSITE" id="PS50005">
    <property type="entry name" value="TPR"/>
    <property type="match status" value="1"/>
</dbReference>
<evidence type="ECO:0000313" key="4">
    <source>
        <dbReference type="EMBL" id="MBD2735022.1"/>
    </source>
</evidence>
<comment type="caution">
    <text evidence="4">The sequence shown here is derived from an EMBL/GenBank/DDBJ whole genome shotgun (WGS) entry which is preliminary data.</text>
</comment>
<dbReference type="Pfam" id="PF00931">
    <property type="entry name" value="NB-ARC"/>
    <property type="match status" value="1"/>
</dbReference>
<dbReference type="InterPro" id="IPR019734">
    <property type="entry name" value="TPR_rpt"/>
</dbReference>
<sequence>MNKQQDREYGLMHSLIEELDRPPSHIQQRLRDIEDNIHKDQELLKRCEDARRTERLPHLLTEYENQIQEIKQRVQNYKEERLILQQQIEANKNIPYKLTQITPNFVGKKGSLESLSKMLRKYPGWCRIAGLYGSPGSGKSALACFFAQHYQQELFPEGVIAIDLRLYNDYKGRDKLNEIAKAFIAECPNVQFTLSEQRNVVRMMRDIFRERRMLLIFDNAENTEIKDLFPDGNQCAIIVTTRERELLNSIIPQPWRGILPRIEEFSEEEAIQFFKQLLEEDLSDDEPIKKVVKLLNNLPLALEIAGRQLNARFVRYRDSNAVLLTQDIKINLLIEYADLLAQEQAKLIEKLRIRVSGVHYLDIRSSFSLSLRFLTTEEVNFLVGLSVCQHEEFSPYEAQAAIGCDQEITGNYLEYLEQLSLIKTSSRRRNYYVFQPLIHKFTQDIARYPNLYELNIEPTIIESSKKRYLQFLTQLKKYKHLSTHSSQSNIETNFESFLEAAEWFLKYKIPEYKLIDALLPYFEKRGYWKRAVKLIEGFQILARFLKHDKIAVNLLMQQAKYLSLDGDHKTAQNILQLAENLLDDVDDLDFRNHAKAKIFQILGVSLHRQGEFHNAEQKFLDSIHLKEELNDLLGLGITYNSLGVLQIEQKRWDDGIANISRSVEIGKRLNNKAHLAKALTTLGGVFYQQQKYSDSENIFKESLNLEKERKNRKGEGMVLNSLAEVQIKLNNIEEGKQNFQLSLSIKEEVGDVKGKAIQLHSFGRLLLQQNQFNLALKYLKDSISIFEETLHDERSSAIVHTTLGKAFLKQKRLDDAIKELGRGFEIEEKIRNQRGIEIVLPVLIETLIKLGRRKDALSYCHRAIAISEVNRCFLHLCS</sequence>
<name>A0ABR8KA73_9NOSO</name>
<evidence type="ECO:0000256" key="2">
    <source>
        <dbReference type="SAM" id="Coils"/>
    </source>
</evidence>
<dbReference type="InterPro" id="IPR011990">
    <property type="entry name" value="TPR-like_helical_dom_sf"/>
</dbReference>
<reference evidence="4 5" key="1">
    <citation type="journal article" date="2020" name="ISME J.">
        <title>Comparative genomics reveals insights into cyanobacterial evolution and habitat adaptation.</title>
        <authorList>
            <person name="Chen M.Y."/>
            <person name="Teng W.K."/>
            <person name="Zhao L."/>
            <person name="Hu C.X."/>
            <person name="Zhou Y.K."/>
            <person name="Han B.P."/>
            <person name="Song L.R."/>
            <person name="Shu W.S."/>
        </authorList>
    </citation>
    <scope>NUCLEOTIDE SEQUENCE [LARGE SCALE GENOMIC DNA]</scope>
    <source>
        <strain evidence="4 5">FACHB-159</strain>
    </source>
</reference>
<dbReference type="Proteomes" id="UP000637383">
    <property type="component" value="Unassembled WGS sequence"/>
</dbReference>
<proteinExistence type="predicted"/>
<dbReference type="Gene3D" id="3.40.50.300">
    <property type="entry name" value="P-loop containing nucleotide triphosphate hydrolases"/>
    <property type="match status" value="1"/>
</dbReference>
<feature type="repeat" description="TPR" evidence="1">
    <location>
        <begin position="676"/>
        <end position="709"/>
    </location>
</feature>
<dbReference type="SUPFAM" id="SSF52540">
    <property type="entry name" value="P-loop containing nucleoside triphosphate hydrolases"/>
    <property type="match status" value="1"/>
</dbReference>
<protein>
    <submittedName>
        <fullName evidence="4">Tetratricopeptide repeat protein</fullName>
    </submittedName>
</protein>
<keyword evidence="5" id="KW-1185">Reference proteome</keyword>
<evidence type="ECO:0000313" key="5">
    <source>
        <dbReference type="Proteomes" id="UP000637383"/>
    </source>
</evidence>
<gene>
    <name evidence="4" type="ORF">H6H03_14170</name>
</gene>
<keyword evidence="1" id="KW-0802">TPR repeat</keyword>
<accession>A0ABR8KA73</accession>
<dbReference type="SUPFAM" id="SSF48452">
    <property type="entry name" value="TPR-like"/>
    <property type="match status" value="2"/>
</dbReference>
<dbReference type="InterPro" id="IPR027417">
    <property type="entry name" value="P-loop_NTPase"/>
</dbReference>
<dbReference type="PANTHER" id="PTHR47691">
    <property type="entry name" value="REGULATOR-RELATED"/>
    <property type="match status" value="1"/>
</dbReference>
<dbReference type="PANTHER" id="PTHR47691:SF3">
    <property type="entry name" value="HTH-TYPE TRANSCRIPTIONAL REGULATOR RV0890C-RELATED"/>
    <property type="match status" value="1"/>
</dbReference>
<keyword evidence="2" id="KW-0175">Coiled coil</keyword>